<dbReference type="GO" id="GO:0004497">
    <property type="term" value="F:monooxygenase activity"/>
    <property type="evidence" value="ECO:0000318"/>
    <property type="project" value="GO_Central"/>
</dbReference>
<dbReference type="GO" id="GO:0005506">
    <property type="term" value="F:iron ion binding"/>
    <property type="evidence" value="ECO:0007669"/>
    <property type="project" value="InterPro"/>
</dbReference>
<evidence type="ECO:0000256" key="9">
    <source>
        <dbReference type="ARBA" id="ARBA00052804"/>
    </source>
</evidence>
<dbReference type="EMBL" id="FN596744">
    <property type="protein sequence ID" value="CBI39273.3"/>
    <property type="molecule type" value="Genomic_DNA"/>
</dbReference>
<reference evidence="13" key="1">
    <citation type="journal article" date="2007" name="Nature">
        <title>The grapevine genome sequence suggests ancestral hexaploidization in major angiosperm phyla.</title>
        <authorList>
            <consortium name="The French-Italian Public Consortium for Grapevine Genome Characterization."/>
            <person name="Jaillon O."/>
            <person name="Aury J.-M."/>
            <person name="Noel B."/>
            <person name="Policriti A."/>
            <person name="Clepet C."/>
            <person name="Casagrande A."/>
            <person name="Choisne N."/>
            <person name="Aubourg S."/>
            <person name="Vitulo N."/>
            <person name="Jubin C."/>
            <person name="Vezzi A."/>
            <person name="Legeai F."/>
            <person name="Hugueney P."/>
            <person name="Dasilva C."/>
            <person name="Horner D."/>
            <person name="Mica E."/>
            <person name="Jublot D."/>
            <person name="Poulain J."/>
            <person name="Bruyere C."/>
            <person name="Billault A."/>
            <person name="Segurens B."/>
            <person name="Gouyvenoux M."/>
            <person name="Ugarte E."/>
            <person name="Cattonaro F."/>
            <person name="Anthouard V."/>
            <person name="Vico V."/>
            <person name="Del Fabbro C."/>
            <person name="Alaux M."/>
            <person name="Di Gaspero G."/>
            <person name="Dumas V."/>
            <person name="Felice N."/>
            <person name="Paillard S."/>
            <person name="Juman I."/>
            <person name="Moroldo M."/>
            <person name="Scalabrin S."/>
            <person name="Canaguier A."/>
            <person name="Le Clainche I."/>
            <person name="Malacrida G."/>
            <person name="Durand E."/>
            <person name="Pesole G."/>
            <person name="Laucou V."/>
            <person name="Chatelet P."/>
            <person name="Merdinoglu D."/>
            <person name="Delledonne M."/>
            <person name="Pezzotti M."/>
            <person name="Lecharny A."/>
            <person name="Scarpelli C."/>
            <person name="Artiguenave F."/>
            <person name="Pe M.E."/>
            <person name="Valle G."/>
            <person name="Morgante M."/>
            <person name="Caboche M."/>
            <person name="Adam-Blondon A.-F."/>
            <person name="Weissenbach J."/>
            <person name="Quetier F."/>
            <person name="Wincker P."/>
        </authorList>
    </citation>
    <scope>NUCLEOTIDE SEQUENCE [LARGE SCALE GENOMIC DNA]</scope>
    <source>
        <strain evidence="13">cv. Pinot noir / PN40024</strain>
    </source>
</reference>
<evidence type="ECO:0000256" key="11">
    <source>
        <dbReference type="ARBA" id="ARBA00083450"/>
    </source>
</evidence>
<sequence length="933" mass="106523">MDLFSFLLHPILLSVSLCVVFLVRRYKSATAKLPPGNQGWPIIGETLAFALGSKSGNPTRFIKERMMKYSPDVFRTSLVGEKVAVFCGPAGNKFLFSNHNKLVATWKPRSMEKILLFESPPKVEPRGLRSYVLEFLRPDVLQRYIQIMDSMAREHIEMDWAPNREVKVYPLSKKYTFALACRLFMSIKDPEQVAKVAHPFHLITSGLVSVPIDFPGTPFNRAKKGGKMLRDELVAIIKQRRNELSDEGEPEVQDLLSSLLLQSDENGKGLNDMEISDKIVGLFLASFDSTSATLTFVLNYLAEFPDVYDKVLKEQMEIAKSKDPGEFLKWNDIQKMKYTWSVANETMRLAPPAQGTFREVITDFTYEGFTIPKGWKTYWSVHTTNRNPKHFPDPEKFDPSRFEGKGPAPYTFVPFGGGPRLCPGKEYSRLQILVFIHNMVTRFKWEKVDPNEKVIYNPSPIPVNGLPIRLHPRENKVIYKHRRKSACSKLPPGKLGWPIIGETSEFALGGKNSNPERFINDRMKKYSPIVFRTSLLGEKVAVFCGPAGNKFLFSNHNKLITTWKPPSMEKALLFQSSPPKAEPRGMRSFVLEFLRPDALQRNIHIMDSMAHQNINTDWAPHKEVNVYPLSKKYTFTLACHLFISIKDPEHIARIARPFHQMLSGLVSLPIDFPGTAFNSAKKGGKMLRHELVAIIKQRRKELSEKEESVARDLLSSLLLATDENGAVLNDMEISDKIVGIFLASFDSTSTTLTFIFNYLAEFPHAYDKVLKEQMEIAMSKDPEEFLKWNDIQKMKYTWCVVKETMRLAPPAQGTFREAITDFTFEGFTIPKGWKTYWSVHSTNKNPKYFPDPEKFDPSRFEGKGPAPYTFVPFGGGPRLCPGKEYVRLVILVFIHNMVTRFKWAKVVPNEKIIYNPSPFPVNGLPIRLQPHEK</sequence>
<dbReference type="PROSITE" id="PS00086">
    <property type="entry name" value="CYTOCHROME_P450"/>
    <property type="match status" value="2"/>
</dbReference>
<comment type="similarity">
    <text evidence="3">Belongs to the cytochrome P450 family.</text>
</comment>
<dbReference type="InterPro" id="IPR002401">
    <property type="entry name" value="Cyt_P450_E_grp-I"/>
</dbReference>
<dbReference type="eggNOG" id="KOG0157">
    <property type="taxonomic scope" value="Eukaryota"/>
</dbReference>
<evidence type="ECO:0000256" key="1">
    <source>
        <dbReference type="ARBA" id="ARBA00001971"/>
    </source>
</evidence>
<proteinExistence type="inferred from homology"/>
<evidence type="ECO:0000256" key="10">
    <source>
        <dbReference type="ARBA" id="ARBA00073578"/>
    </source>
</evidence>
<keyword evidence="5" id="KW-0479">Metal-binding</keyword>
<keyword evidence="8" id="KW-0408">Iron</keyword>
<dbReference type="CDD" id="cd11043">
    <property type="entry name" value="CYP90-like"/>
    <property type="match status" value="2"/>
</dbReference>
<dbReference type="SMR" id="D7U959"/>
<dbReference type="AlphaFoldDB" id="D7U959"/>
<evidence type="ECO:0000256" key="8">
    <source>
        <dbReference type="ARBA" id="ARBA00023004"/>
    </source>
</evidence>
<dbReference type="SUPFAM" id="SSF48264">
    <property type="entry name" value="Cytochrome P450"/>
    <property type="match status" value="2"/>
</dbReference>
<dbReference type="Proteomes" id="UP000009183">
    <property type="component" value="Chromosome 18"/>
</dbReference>
<evidence type="ECO:0000256" key="5">
    <source>
        <dbReference type="ARBA" id="ARBA00022723"/>
    </source>
</evidence>
<keyword evidence="4" id="KW-0812">Transmembrane</keyword>
<dbReference type="Pfam" id="PF00067">
    <property type="entry name" value="p450"/>
    <property type="match status" value="2"/>
</dbReference>
<dbReference type="STRING" id="29760.D7U959"/>
<comment type="catalytic activity">
    <reaction evidence="9">
        <text>beta-amyrin + 3 reduced [NADPH--hemoprotein reductase] + 3 O2 = oleanolate + 3 oxidized [NADPH--hemoprotein reductase] + 4 H2O + 4 H(+)</text>
        <dbReference type="Rhea" id="RHEA:43068"/>
        <dbReference type="Rhea" id="RHEA-COMP:11964"/>
        <dbReference type="Rhea" id="RHEA-COMP:11965"/>
        <dbReference type="ChEBI" id="CHEBI:10352"/>
        <dbReference type="ChEBI" id="CHEBI:15377"/>
        <dbReference type="ChEBI" id="CHEBI:15378"/>
        <dbReference type="ChEBI" id="CHEBI:15379"/>
        <dbReference type="ChEBI" id="CHEBI:57618"/>
        <dbReference type="ChEBI" id="CHEBI:58210"/>
        <dbReference type="ChEBI" id="CHEBI:82828"/>
        <dbReference type="EC" id="1.14.14.126"/>
    </reaction>
</comment>
<dbReference type="InterPro" id="IPR036396">
    <property type="entry name" value="Cyt_P450_sf"/>
</dbReference>
<gene>
    <name evidence="12" type="ordered locus">VIT_18s0041g01500</name>
</gene>
<evidence type="ECO:0000256" key="4">
    <source>
        <dbReference type="ARBA" id="ARBA00022692"/>
    </source>
</evidence>
<name>D7U959_VITVI</name>
<evidence type="ECO:0000313" key="13">
    <source>
        <dbReference type="Proteomes" id="UP000009183"/>
    </source>
</evidence>
<keyword evidence="6" id="KW-0472">Membrane</keyword>
<dbReference type="PANTHER" id="PTHR24286:SF53">
    <property type="entry name" value="BETA-AMYRIN 28-OXIDASE-LIKE"/>
    <property type="match status" value="1"/>
</dbReference>
<evidence type="ECO:0000256" key="3">
    <source>
        <dbReference type="ARBA" id="ARBA00010617"/>
    </source>
</evidence>
<dbReference type="Gene3D" id="1.10.630.10">
    <property type="entry name" value="Cytochrome P450"/>
    <property type="match status" value="2"/>
</dbReference>
<dbReference type="PANTHER" id="PTHR24286">
    <property type="entry name" value="CYTOCHROME P450 26"/>
    <property type="match status" value="1"/>
</dbReference>
<dbReference type="GO" id="GO:0102373">
    <property type="term" value="F:beta-amyrin 28-monooxygenase activity"/>
    <property type="evidence" value="ECO:0007669"/>
    <property type="project" value="UniProtKB-EC"/>
</dbReference>
<protein>
    <recommendedName>
        <fullName evidence="10">Beta-amyrin 28-monooxygenase</fullName>
    </recommendedName>
    <alternativeName>
        <fullName evidence="11">Beta-amyrin 28-oxidase</fullName>
    </alternativeName>
</protein>
<comment type="cofactor">
    <cofactor evidence="1">
        <name>heme</name>
        <dbReference type="ChEBI" id="CHEBI:30413"/>
    </cofactor>
</comment>
<dbReference type="GO" id="GO:0020037">
    <property type="term" value="F:heme binding"/>
    <property type="evidence" value="ECO:0007669"/>
    <property type="project" value="InterPro"/>
</dbReference>
<evidence type="ECO:0000256" key="2">
    <source>
        <dbReference type="ARBA" id="ARBA00004167"/>
    </source>
</evidence>
<dbReference type="PRINTS" id="PR00463">
    <property type="entry name" value="EP450I"/>
</dbReference>
<dbReference type="InterPro" id="IPR001128">
    <property type="entry name" value="Cyt_P450"/>
</dbReference>
<dbReference type="InterPro" id="IPR017972">
    <property type="entry name" value="Cyt_P450_CS"/>
</dbReference>
<dbReference type="OMA" id="KHGPIWK"/>
<dbReference type="FunFam" id="1.10.630.10:FF:000022">
    <property type="entry name" value="Taxadiene 5-alpha hydroxylase"/>
    <property type="match status" value="2"/>
</dbReference>
<accession>D7U959</accession>
<dbReference type="OrthoDB" id="3945418at2759"/>
<dbReference type="GO" id="GO:0016709">
    <property type="term" value="F:oxidoreductase activity, acting on paired donors, with incorporation or reduction of molecular oxygen, NAD(P)H as one donor, and incorporation of one atom of oxygen"/>
    <property type="evidence" value="ECO:0007669"/>
    <property type="project" value="UniProtKB-ARBA"/>
</dbReference>
<organism evidence="12 13">
    <name type="scientific">Vitis vinifera</name>
    <name type="common">Grape</name>
    <dbReference type="NCBI Taxonomy" id="29760"/>
    <lineage>
        <taxon>Eukaryota</taxon>
        <taxon>Viridiplantae</taxon>
        <taxon>Streptophyta</taxon>
        <taxon>Embryophyta</taxon>
        <taxon>Tracheophyta</taxon>
        <taxon>Spermatophyta</taxon>
        <taxon>Magnoliopsida</taxon>
        <taxon>eudicotyledons</taxon>
        <taxon>Gunneridae</taxon>
        <taxon>Pentapetalae</taxon>
        <taxon>rosids</taxon>
        <taxon>Vitales</taxon>
        <taxon>Vitaceae</taxon>
        <taxon>Viteae</taxon>
        <taxon>Vitis</taxon>
    </lineage>
</organism>
<dbReference type="GO" id="GO:0016020">
    <property type="term" value="C:membrane"/>
    <property type="evidence" value="ECO:0007669"/>
    <property type="project" value="UniProtKB-SubCell"/>
</dbReference>
<dbReference type="PaxDb" id="29760-VIT_18s0041g01500.t01"/>
<keyword evidence="7" id="KW-0560">Oxidoreductase</keyword>
<comment type="subcellular location">
    <subcellularLocation>
        <location evidence="2">Membrane</location>
        <topology evidence="2">Single-pass membrane protein</topology>
    </subcellularLocation>
</comment>
<evidence type="ECO:0000313" key="12">
    <source>
        <dbReference type="EMBL" id="CBI39273.3"/>
    </source>
</evidence>
<evidence type="ECO:0000256" key="7">
    <source>
        <dbReference type="ARBA" id="ARBA00023002"/>
    </source>
</evidence>
<dbReference type="HOGENOM" id="CLU_005453_0_0_1"/>
<dbReference type="InParanoid" id="D7U959"/>
<evidence type="ECO:0000256" key="6">
    <source>
        <dbReference type="ARBA" id="ARBA00022989"/>
    </source>
</evidence>
<dbReference type="PRINTS" id="PR00385">
    <property type="entry name" value="P450"/>
</dbReference>
<keyword evidence="13" id="KW-1185">Reference proteome</keyword>
<keyword evidence="6" id="KW-1133">Transmembrane helix</keyword>